<dbReference type="HOGENOM" id="CLU_3178968_0_0_6"/>
<dbReference type="AlphaFoldDB" id="N8YBG9"/>
<organism evidence="2 3">
    <name type="scientific">Acinetobacter guillouiae NIPH 991</name>
    <dbReference type="NCBI Taxonomy" id="1217656"/>
    <lineage>
        <taxon>Bacteria</taxon>
        <taxon>Pseudomonadati</taxon>
        <taxon>Pseudomonadota</taxon>
        <taxon>Gammaproteobacteria</taxon>
        <taxon>Moraxellales</taxon>
        <taxon>Moraxellaceae</taxon>
        <taxon>Acinetobacter</taxon>
    </lineage>
</organism>
<dbReference type="EMBL" id="APPJ01000004">
    <property type="protein sequence ID" value="ENV18649.1"/>
    <property type="molecule type" value="Genomic_DNA"/>
</dbReference>
<evidence type="ECO:0000313" key="3">
    <source>
        <dbReference type="Proteomes" id="UP000013148"/>
    </source>
</evidence>
<reference evidence="2 3" key="1">
    <citation type="submission" date="2013-02" db="EMBL/GenBank/DDBJ databases">
        <title>The Genome Sequence of Acinetobacter guillouiae NIPH 991.</title>
        <authorList>
            <consortium name="The Broad Institute Genome Sequencing Platform"/>
            <consortium name="The Broad Institute Genome Sequencing Center for Infectious Disease"/>
            <person name="Cerqueira G."/>
            <person name="Feldgarden M."/>
            <person name="Courvalin P."/>
            <person name="Perichon B."/>
            <person name="Grillot-Courvalin C."/>
            <person name="Clermont D."/>
            <person name="Rocha E."/>
            <person name="Yoon E.-J."/>
            <person name="Nemec A."/>
            <person name="Walker B."/>
            <person name="Young S.K."/>
            <person name="Zeng Q."/>
            <person name="Gargeya S."/>
            <person name="Fitzgerald M."/>
            <person name="Haas B."/>
            <person name="Abouelleil A."/>
            <person name="Alvarado L."/>
            <person name="Arachchi H.M."/>
            <person name="Berlin A.M."/>
            <person name="Chapman S.B."/>
            <person name="Dewar J."/>
            <person name="Goldberg J."/>
            <person name="Griggs A."/>
            <person name="Gujja S."/>
            <person name="Hansen M."/>
            <person name="Howarth C."/>
            <person name="Imamovic A."/>
            <person name="Larimer J."/>
            <person name="McCowan C."/>
            <person name="Murphy C."/>
            <person name="Neiman D."/>
            <person name="Pearson M."/>
            <person name="Priest M."/>
            <person name="Roberts A."/>
            <person name="Saif S."/>
            <person name="Shea T."/>
            <person name="Sisk P."/>
            <person name="Sykes S."/>
            <person name="Wortman J."/>
            <person name="Nusbaum C."/>
            <person name="Birren B."/>
        </authorList>
    </citation>
    <scope>NUCLEOTIDE SEQUENCE [LARGE SCALE GENOMIC DNA]</scope>
    <source>
        <strain evidence="2 3">NIPH 991</strain>
    </source>
</reference>
<dbReference type="Pfam" id="PF13018">
    <property type="entry name" value="ESPR"/>
    <property type="match status" value="1"/>
</dbReference>
<feature type="domain" description="ESPR" evidence="1">
    <location>
        <begin position="1"/>
        <end position="35"/>
    </location>
</feature>
<keyword evidence="3" id="KW-1185">Reference proteome</keyword>
<gene>
    <name evidence="2" type="ORF">F964_00449</name>
</gene>
<sequence>MNKVYKLVWNTTVGSWVVVSEIVKGNKKSKINKIVKGSMFLLFIVN</sequence>
<dbReference type="Proteomes" id="UP000013148">
    <property type="component" value="Unassembled WGS sequence"/>
</dbReference>
<comment type="caution">
    <text evidence="2">The sequence shown here is derived from an EMBL/GenBank/DDBJ whole genome shotgun (WGS) entry which is preliminary data.</text>
</comment>
<proteinExistence type="predicted"/>
<evidence type="ECO:0000259" key="1">
    <source>
        <dbReference type="Pfam" id="PF13018"/>
    </source>
</evidence>
<dbReference type="RefSeq" id="WP_004817269.1">
    <property type="nucleotide sequence ID" value="NZ_KB849455.1"/>
</dbReference>
<evidence type="ECO:0000313" key="2">
    <source>
        <dbReference type="EMBL" id="ENV18649.1"/>
    </source>
</evidence>
<dbReference type="InterPro" id="IPR024973">
    <property type="entry name" value="ESPR"/>
</dbReference>
<protein>
    <recommendedName>
        <fullName evidence="1">ESPR domain-containing protein</fullName>
    </recommendedName>
</protein>
<accession>N8YBG9</accession>
<name>N8YBG9_ACIGI</name>
<dbReference type="PATRIC" id="fig|1217656.3.peg.442"/>